<evidence type="ECO:0000313" key="2">
    <source>
        <dbReference type="Proteomes" id="UP001602013"/>
    </source>
</evidence>
<dbReference type="RefSeq" id="WP_387412334.1">
    <property type="nucleotide sequence ID" value="NZ_JBIASD010000010.1"/>
</dbReference>
<gene>
    <name evidence="1" type="ORF">ACFYXI_17485</name>
</gene>
<dbReference type="Proteomes" id="UP001602013">
    <property type="component" value="Unassembled WGS sequence"/>
</dbReference>
<organism evidence="1 2">
    <name type="scientific">Microtetraspora malaysiensis</name>
    <dbReference type="NCBI Taxonomy" id="161358"/>
    <lineage>
        <taxon>Bacteria</taxon>
        <taxon>Bacillati</taxon>
        <taxon>Actinomycetota</taxon>
        <taxon>Actinomycetes</taxon>
        <taxon>Streptosporangiales</taxon>
        <taxon>Streptosporangiaceae</taxon>
        <taxon>Microtetraspora</taxon>
    </lineage>
</organism>
<dbReference type="EMBL" id="JBIASD010000010">
    <property type="protein sequence ID" value="MFF3667392.1"/>
    <property type="molecule type" value="Genomic_DNA"/>
</dbReference>
<name>A0ABW6SR69_9ACTN</name>
<sequence length="97" mass="10508">MSMTFASAVALSAVIPGLVGYATARSEALERASAELTRLQSEMYSTGASMRSVAASCLIARPLKRKHAVPVQVRYRLMPLSDPLSDEGDRLLPRQDD</sequence>
<reference evidence="1 2" key="1">
    <citation type="submission" date="2024-10" db="EMBL/GenBank/DDBJ databases">
        <title>The Natural Products Discovery Center: Release of the First 8490 Sequenced Strains for Exploring Actinobacteria Biosynthetic Diversity.</title>
        <authorList>
            <person name="Kalkreuter E."/>
            <person name="Kautsar S.A."/>
            <person name="Yang D."/>
            <person name="Bader C.D."/>
            <person name="Teijaro C.N."/>
            <person name="Fluegel L."/>
            <person name="Davis C.M."/>
            <person name="Simpson J.R."/>
            <person name="Lauterbach L."/>
            <person name="Steele A.D."/>
            <person name="Gui C."/>
            <person name="Meng S."/>
            <person name="Li G."/>
            <person name="Viehrig K."/>
            <person name="Ye F."/>
            <person name="Su P."/>
            <person name="Kiefer A.F."/>
            <person name="Nichols A."/>
            <person name="Cepeda A.J."/>
            <person name="Yan W."/>
            <person name="Fan B."/>
            <person name="Jiang Y."/>
            <person name="Adhikari A."/>
            <person name="Zheng C.-J."/>
            <person name="Schuster L."/>
            <person name="Cowan T.M."/>
            <person name="Smanski M.J."/>
            <person name="Chevrette M.G."/>
            <person name="De Carvalho L.P.S."/>
            <person name="Shen B."/>
        </authorList>
    </citation>
    <scope>NUCLEOTIDE SEQUENCE [LARGE SCALE GENOMIC DNA]</scope>
    <source>
        <strain evidence="1 2">NPDC002173</strain>
    </source>
</reference>
<protein>
    <submittedName>
        <fullName evidence="1">Uncharacterized protein</fullName>
    </submittedName>
</protein>
<keyword evidence="2" id="KW-1185">Reference proteome</keyword>
<accession>A0ABW6SR69</accession>
<comment type="caution">
    <text evidence="1">The sequence shown here is derived from an EMBL/GenBank/DDBJ whole genome shotgun (WGS) entry which is preliminary data.</text>
</comment>
<proteinExistence type="predicted"/>
<evidence type="ECO:0000313" key="1">
    <source>
        <dbReference type="EMBL" id="MFF3667392.1"/>
    </source>
</evidence>